<protein>
    <submittedName>
        <fullName evidence="2">Uncharacterized protein</fullName>
    </submittedName>
</protein>
<organism evidence="2 3">
    <name type="scientific">Cordyceps javanica</name>
    <dbReference type="NCBI Taxonomy" id="43265"/>
    <lineage>
        <taxon>Eukaryota</taxon>
        <taxon>Fungi</taxon>
        <taxon>Dikarya</taxon>
        <taxon>Ascomycota</taxon>
        <taxon>Pezizomycotina</taxon>
        <taxon>Sordariomycetes</taxon>
        <taxon>Hypocreomycetidae</taxon>
        <taxon>Hypocreales</taxon>
        <taxon>Cordycipitaceae</taxon>
        <taxon>Cordyceps</taxon>
    </lineage>
</organism>
<sequence>MPSQLLFTPLPPPLFFEPEGRRKREKKQKQKKKKEEKRAGRLGSRHTDSVGMACAADRVRYGWVWHGFTQYSAGIFLLSVSGC</sequence>
<evidence type="ECO:0000313" key="3">
    <source>
        <dbReference type="Proteomes" id="UP000315783"/>
    </source>
</evidence>
<dbReference type="Proteomes" id="UP000315783">
    <property type="component" value="Unassembled WGS sequence"/>
</dbReference>
<evidence type="ECO:0000256" key="1">
    <source>
        <dbReference type="SAM" id="MobiDB-lite"/>
    </source>
</evidence>
<dbReference type="EMBL" id="SPUK01000004">
    <property type="protein sequence ID" value="TQV97850.1"/>
    <property type="molecule type" value="Genomic_DNA"/>
</dbReference>
<keyword evidence="3" id="KW-1185">Reference proteome</keyword>
<gene>
    <name evidence="2" type="ORF">IF1G_03593</name>
</gene>
<proteinExistence type="predicted"/>
<feature type="compositionally biased region" description="Basic residues" evidence="1">
    <location>
        <begin position="21"/>
        <end position="35"/>
    </location>
</feature>
<feature type="region of interest" description="Disordered" evidence="1">
    <location>
        <begin position="1"/>
        <end position="47"/>
    </location>
</feature>
<name>A0A545V802_9HYPO</name>
<reference evidence="2 3" key="1">
    <citation type="journal article" date="2019" name="Appl. Microbiol. Biotechnol.">
        <title>Genome sequence of Isaria javanica and comparative genome analysis insights into family S53 peptidase evolution in fungal entomopathogens.</title>
        <authorList>
            <person name="Lin R."/>
            <person name="Zhang X."/>
            <person name="Xin B."/>
            <person name="Zou M."/>
            <person name="Gao Y."/>
            <person name="Qin F."/>
            <person name="Hu Q."/>
            <person name="Xie B."/>
            <person name="Cheng X."/>
        </authorList>
    </citation>
    <scope>NUCLEOTIDE SEQUENCE [LARGE SCALE GENOMIC DNA]</scope>
    <source>
        <strain evidence="2 3">IJ1G</strain>
    </source>
</reference>
<dbReference type="AlphaFoldDB" id="A0A545V802"/>
<accession>A0A545V802</accession>
<evidence type="ECO:0000313" key="2">
    <source>
        <dbReference type="EMBL" id="TQV97850.1"/>
    </source>
</evidence>
<comment type="caution">
    <text evidence="2">The sequence shown here is derived from an EMBL/GenBank/DDBJ whole genome shotgun (WGS) entry which is preliminary data.</text>
</comment>